<feature type="domain" description="NAD(P)-binding" evidence="1">
    <location>
        <begin position="9"/>
        <end position="120"/>
    </location>
</feature>
<sequence>MGKTALVVGATGLIGRELVEQLLEEERYDAVWIVVRRTKRWSHPKLHEVVGFENMDEAPPHIDDVYCALGTTIAVAGSQEAFKHVDLELPLEVARVARRHGATRYAVVSAQGASLRSPFFYNRVKGELENGLKVFGFEHVVIARPSLLLGERDSFRLGEKTAEVLSRPFQTLLLEKMPDAAPIQALHVARALIIASEEGQGTEVLTSGMMQRISR</sequence>
<dbReference type="Gene3D" id="3.40.50.720">
    <property type="entry name" value="NAD(P)-binding Rossmann-like Domain"/>
    <property type="match status" value="1"/>
</dbReference>
<dbReference type="OrthoDB" id="9798632at2"/>
<dbReference type="RefSeq" id="WP_029333821.1">
    <property type="nucleotide sequence ID" value="NZ_UGGP01000001.1"/>
</dbReference>
<dbReference type="InterPro" id="IPR016040">
    <property type="entry name" value="NAD(P)-bd_dom"/>
</dbReference>
<protein>
    <submittedName>
        <fullName evidence="2">Short chain dehydrogenase</fullName>
    </submittedName>
</protein>
<dbReference type="InterPro" id="IPR036291">
    <property type="entry name" value="NAD(P)-bd_dom_sf"/>
</dbReference>
<organism evidence="2 3">
    <name type="scientific">Exiguobacterium aurantiacum</name>
    <dbReference type="NCBI Taxonomy" id="33987"/>
    <lineage>
        <taxon>Bacteria</taxon>
        <taxon>Bacillati</taxon>
        <taxon>Bacillota</taxon>
        <taxon>Bacilli</taxon>
        <taxon>Bacillales</taxon>
        <taxon>Bacillales Family XII. Incertae Sedis</taxon>
        <taxon>Exiguobacterium</taxon>
    </lineage>
</organism>
<evidence type="ECO:0000313" key="2">
    <source>
        <dbReference type="EMBL" id="STO09410.1"/>
    </source>
</evidence>
<dbReference type="STRING" id="1397694.GCA_000702585_00269"/>
<dbReference type="Proteomes" id="UP000254060">
    <property type="component" value="Unassembled WGS sequence"/>
</dbReference>
<proteinExistence type="predicted"/>
<dbReference type="EMBL" id="UGGP01000001">
    <property type="protein sequence ID" value="STO09410.1"/>
    <property type="molecule type" value="Genomic_DNA"/>
</dbReference>
<evidence type="ECO:0000259" key="1">
    <source>
        <dbReference type="Pfam" id="PF13460"/>
    </source>
</evidence>
<gene>
    <name evidence="2" type="ORF">NCTC13163_02846</name>
</gene>
<reference evidence="2 3" key="1">
    <citation type="submission" date="2018-06" db="EMBL/GenBank/DDBJ databases">
        <authorList>
            <consortium name="Pathogen Informatics"/>
            <person name="Doyle S."/>
        </authorList>
    </citation>
    <scope>NUCLEOTIDE SEQUENCE [LARGE SCALE GENOMIC DNA]</scope>
    <source>
        <strain evidence="2 3">NCTC13163</strain>
    </source>
</reference>
<dbReference type="AlphaFoldDB" id="A0A377FX64"/>
<name>A0A377FX64_9BACL</name>
<evidence type="ECO:0000313" key="3">
    <source>
        <dbReference type="Proteomes" id="UP000254060"/>
    </source>
</evidence>
<dbReference type="PANTHER" id="PTHR14097">
    <property type="entry name" value="OXIDOREDUCTASE HTATIP2"/>
    <property type="match status" value="1"/>
</dbReference>
<dbReference type="SUPFAM" id="SSF51735">
    <property type="entry name" value="NAD(P)-binding Rossmann-fold domains"/>
    <property type="match status" value="1"/>
</dbReference>
<dbReference type="PANTHER" id="PTHR14097:SF7">
    <property type="entry name" value="OXIDOREDUCTASE HTATIP2"/>
    <property type="match status" value="1"/>
</dbReference>
<dbReference type="Pfam" id="PF13460">
    <property type="entry name" value="NAD_binding_10"/>
    <property type="match status" value="1"/>
</dbReference>
<accession>A0A377FX64</accession>